<dbReference type="PANTHER" id="PTHR10366:SF564">
    <property type="entry name" value="STEROL-4-ALPHA-CARBOXYLATE 3-DEHYDROGENASE, DECARBOXYLATING"/>
    <property type="match status" value="1"/>
</dbReference>
<dbReference type="STRING" id="42157.A0A182ETF0"/>
<dbReference type="InterPro" id="IPR050425">
    <property type="entry name" value="NAD(P)_dehydrat-like"/>
</dbReference>
<dbReference type="Proteomes" id="UP000271087">
    <property type="component" value="Unassembled WGS sequence"/>
</dbReference>
<keyword evidence="1" id="KW-0560">Oxidoreductase</keyword>
<dbReference type="Pfam" id="PF01370">
    <property type="entry name" value="Epimerase"/>
    <property type="match status" value="1"/>
</dbReference>
<proteinExistence type="inferred from homology"/>
<dbReference type="AlphaFoldDB" id="A0A182ETF0"/>
<accession>A0A182ETF0</accession>
<dbReference type="GO" id="GO:0016616">
    <property type="term" value="F:oxidoreductase activity, acting on the CH-OH group of donors, NAD or NADP as acceptor"/>
    <property type="evidence" value="ECO:0007669"/>
    <property type="project" value="TreeGrafter"/>
</dbReference>
<dbReference type="EMBL" id="UYRW01007936">
    <property type="protein sequence ID" value="VDM96025.1"/>
    <property type="molecule type" value="Genomic_DNA"/>
</dbReference>
<feature type="domain" description="NAD-dependent epimerase/dehydratase" evidence="3">
    <location>
        <begin position="16"/>
        <end position="135"/>
    </location>
</feature>
<evidence type="ECO:0000313" key="5">
    <source>
        <dbReference type="Proteomes" id="UP000271087"/>
    </source>
</evidence>
<dbReference type="InterPro" id="IPR036291">
    <property type="entry name" value="NAD(P)-bd_dom_sf"/>
</dbReference>
<evidence type="ECO:0000313" key="4">
    <source>
        <dbReference type="EMBL" id="VDM96025.1"/>
    </source>
</evidence>
<dbReference type="Gene3D" id="3.40.50.720">
    <property type="entry name" value="NAD(P)-binding Rossmann-like Domain"/>
    <property type="match status" value="1"/>
</dbReference>
<dbReference type="WBParaSite" id="nOo.2.0.1.t11425-RA">
    <property type="protein sequence ID" value="nOo.2.0.1.t11425-RA"/>
    <property type="gene ID" value="nOo.2.0.1.g11425"/>
</dbReference>
<comment type="similarity">
    <text evidence="2">Belongs to the NAD(P)-dependent epimerase/dehydratase family. Dihydroflavonol-4-reductase subfamily.</text>
</comment>
<keyword evidence="5" id="KW-1185">Reference proteome</keyword>
<reference evidence="4 5" key="2">
    <citation type="submission" date="2018-08" db="EMBL/GenBank/DDBJ databases">
        <authorList>
            <person name="Laetsch R D."/>
            <person name="Stevens L."/>
            <person name="Kumar S."/>
            <person name="Blaxter L. M."/>
        </authorList>
    </citation>
    <scope>NUCLEOTIDE SEQUENCE [LARGE SCALE GENOMIC DNA]</scope>
</reference>
<reference evidence="6" key="1">
    <citation type="submission" date="2016-06" db="UniProtKB">
        <authorList>
            <consortium name="WormBaseParasite"/>
        </authorList>
    </citation>
    <scope>IDENTIFICATION</scope>
</reference>
<dbReference type="InterPro" id="IPR001509">
    <property type="entry name" value="Epimerase_deHydtase"/>
</dbReference>
<gene>
    <name evidence="4" type="ORF">NOO_LOCUS11425</name>
</gene>
<dbReference type="OrthoDB" id="2735536at2759"/>
<name>A0A182ETF0_ONCOC</name>
<protein>
    <submittedName>
        <fullName evidence="6">Epimerase domain-containing protein</fullName>
    </submittedName>
</protein>
<dbReference type="PANTHER" id="PTHR10366">
    <property type="entry name" value="NAD DEPENDENT EPIMERASE/DEHYDRATASE"/>
    <property type="match status" value="1"/>
</dbReference>
<dbReference type="SUPFAM" id="SSF51735">
    <property type="entry name" value="NAD(P)-binding Rossmann-fold domains"/>
    <property type="match status" value="1"/>
</dbReference>
<evidence type="ECO:0000256" key="1">
    <source>
        <dbReference type="ARBA" id="ARBA00023002"/>
    </source>
</evidence>
<organism evidence="6">
    <name type="scientific">Onchocerca ochengi</name>
    <name type="common">Filarial nematode worm</name>
    <dbReference type="NCBI Taxonomy" id="42157"/>
    <lineage>
        <taxon>Eukaryota</taxon>
        <taxon>Metazoa</taxon>
        <taxon>Ecdysozoa</taxon>
        <taxon>Nematoda</taxon>
        <taxon>Chromadorea</taxon>
        <taxon>Rhabditida</taxon>
        <taxon>Spirurina</taxon>
        <taxon>Spiruromorpha</taxon>
        <taxon>Filarioidea</taxon>
        <taxon>Onchocercidae</taxon>
        <taxon>Onchocerca</taxon>
    </lineage>
</organism>
<evidence type="ECO:0000256" key="2">
    <source>
        <dbReference type="ARBA" id="ARBA00023445"/>
    </source>
</evidence>
<sequence>MITTIDSVKNNEKIVVLVTGASGYIALHCVQQLLENGYTVRGTVRSLQNSSKVNPLRDLKYSSERLELVEADLECSDHWHRAVDGCTYILHIASPWPIVADEGIIKIARDGTLNVLKAAAKCGTIQKIILTSSTAAINGKYFGRNKLNQNLK</sequence>
<evidence type="ECO:0000313" key="6">
    <source>
        <dbReference type="WBParaSite" id="nOo.2.0.1.t11425-RA"/>
    </source>
</evidence>
<evidence type="ECO:0000259" key="3">
    <source>
        <dbReference type="Pfam" id="PF01370"/>
    </source>
</evidence>